<name>A0A7H8NKC8_9ACTN</name>
<feature type="compositionally biased region" description="Low complexity" evidence="1">
    <location>
        <begin position="104"/>
        <end position="114"/>
    </location>
</feature>
<gene>
    <name evidence="3" type="ORF">HUT08_24900</name>
</gene>
<feature type="region of interest" description="Disordered" evidence="1">
    <location>
        <begin position="295"/>
        <end position="364"/>
    </location>
</feature>
<keyword evidence="4" id="KW-1185">Reference proteome</keyword>
<dbReference type="EMBL" id="CP054929">
    <property type="protein sequence ID" value="QKW54746.1"/>
    <property type="molecule type" value="Genomic_DNA"/>
</dbReference>
<dbReference type="Pfam" id="PF11350">
    <property type="entry name" value="DUF3152"/>
    <property type="match status" value="1"/>
</dbReference>
<feature type="region of interest" description="Disordered" evidence="1">
    <location>
        <begin position="1"/>
        <end position="271"/>
    </location>
</feature>
<sequence length="538" mass="54550">MRRVGRHSARGPRPRDGRSGGSGTGEPGPRPAAPGGHGETFPQAAVAPATGEGAPRGAPAPADTPAHGVPYVDGTPAHGIPFGDGTPARGVPRVGAPRPPGPDQPAATPPHEGAPAGGGPGGHPEQREPGGGWGALGGSARRRAGRGAGGRDADARGAAGADPAGAGRAPVRGGIPGPRREYLEAFDGPGAGDAGAARRRRGPAAAVPSARQAVPSAGDGQEAGGPGRERDDEASTEPAAGGSAGGGDDTGRPGRGRAGRAAPPAGGRGRTFTGIAAAAVTTVLAVVVAGQVTADSQDSDATQPSGATERAESGEASRSDGRPTPAPPPPPPSYEEKLATKYPLDPKLKGPGKFTTVPGRDKAPGRGEVVRYRVDVEGELPLDAGLFAKAVHKTLNDERSWGRGGQRTFERVSSGSARFVISLASPGTTATWCAKSGLDITQDNVSCDSAATERIMINAYRWAQGAKTFRDDQTTIYRQMLINHEVGHRLGRDHEGCPSDGALAPVMMQQTKLLHTGDATCRVNAWPYPDGAKDERGR</sequence>
<feature type="compositionally biased region" description="Pro residues" evidence="1">
    <location>
        <begin position="324"/>
        <end position="333"/>
    </location>
</feature>
<dbReference type="Gene3D" id="3.40.390.10">
    <property type="entry name" value="Collagenase (Catalytic Domain)"/>
    <property type="match status" value="1"/>
</dbReference>
<accession>A0A7H8NKC8</accession>
<evidence type="ECO:0000259" key="2">
    <source>
        <dbReference type="Pfam" id="PF11350"/>
    </source>
</evidence>
<dbReference type="InterPro" id="IPR024079">
    <property type="entry name" value="MetalloPept_cat_dom_sf"/>
</dbReference>
<feature type="domain" description="DUF3152" evidence="2">
    <location>
        <begin position="349"/>
        <end position="529"/>
    </location>
</feature>
<dbReference type="Proteomes" id="UP000509303">
    <property type="component" value="Chromosome"/>
</dbReference>
<proteinExistence type="predicted"/>
<reference evidence="3 4" key="1">
    <citation type="submission" date="2020-06" db="EMBL/GenBank/DDBJ databases">
        <title>Genome mining for natural products.</title>
        <authorList>
            <person name="Zhang B."/>
            <person name="Shi J."/>
            <person name="Ge H."/>
        </authorList>
    </citation>
    <scope>NUCLEOTIDE SEQUENCE [LARGE SCALE GENOMIC DNA]</scope>
    <source>
        <strain evidence="3 4">NA00687</strain>
    </source>
</reference>
<feature type="compositionally biased region" description="Basic and acidic residues" evidence="1">
    <location>
        <begin position="309"/>
        <end position="321"/>
    </location>
</feature>
<dbReference type="SUPFAM" id="SSF55486">
    <property type="entry name" value="Metalloproteases ('zincins'), catalytic domain"/>
    <property type="match status" value="1"/>
</dbReference>
<organism evidence="3 4">
    <name type="scientific">Streptomyces buecherae</name>
    <dbReference type="NCBI Taxonomy" id="2763006"/>
    <lineage>
        <taxon>Bacteria</taxon>
        <taxon>Bacillati</taxon>
        <taxon>Actinomycetota</taxon>
        <taxon>Actinomycetes</taxon>
        <taxon>Kitasatosporales</taxon>
        <taxon>Streptomycetaceae</taxon>
        <taxon>Streptomyces</taxon>
    </lineage>
</organism>
<evidence type="ECO:0000313" key="4">
    <source>
        <dbReference type="Proteomes" id="UP000509303"/>
    </source>
</evidence>
<feature type="compositionally biased region" description="Low complexity" evidence="1">
    <location>
        <begin position="156"/>
        <end position="173"/>
    </location>
</feature>
<feature type="compositionally biased region" description="Basic residues" evidence="1">
    <location>
        <begin position="1"/>
        <end position="12"/>
    </location>
</feature>
<evidence type="ECO:0000313" key="3">
    <source>
        <dbReference type="EMBL" id="QKW54746.1"/>
    </source>
</evidence>
<feature type="compositionally biased region" description="Polar residues" evidence="1">
    <location>
        <begin position="295"/>
        <end position="306"/>
    </location>
</feature>
<feature type="compositionally biased region" description="Low complexity" evidence="1">
    <location>
        <begin position="87"/>
        <end position="96"/>
    </location>
</feature>
<protein>
    <submittedName>
        <fullName evidence="3">DUF3152 domain-containing protein</fullName>
    </submittedName>
</protein>
<feature type="compositionally biased region" description="Low complexity" evidence="1">
    <location>
        <begin position="47"/>
        <end position="66"/>
    </location>
</feature>
<dbReference type="InterPro" id="IPR022603">
    <property type="entry name" value="DUF3152"/>
</dbReference>
<dbReference type="AlphaFoldDB" id="A0A7H8NKC8"/>
<evidence type="ECO:0000256" key="1">
    <source>
        <dbReference type="SAM" id="MobiDB-lite"/>
    </source>
</evidence>
<dbReference type="GO" id="GO:0008237">
    <property type="term" value="F:metallopeptidase activity"/>
    <property type="evidence" value="ECO:0007669"/>
    <property type="project" value="InterPro"/>
</dbReference>
<feature type="compositionally biased region" description="Basic and acidic residues" evidence="1">
    <location>
        <begin position="334"/>
        <end position="348"/>
    </location>
</feature>